<evidence type="ECO:0000256" key="7">
    <source>
        <dbReference type="ARBA" id="ARBA00022777"/>
    </source>
</evidence>
<evidence type="ECO:0000256" key="9">
    <source>
        <dbReference type="ARBA" id="ARBA00022989"/>
    </source>
</evidence>
<dbReference type="Pfam" id="PF00069">
    <property type="entry name" value="Pkinase"/>
    <property type="match status" value="1"/>
</dbReference>
<dbReference type="Pfam" id="PF13947">
    <property type="entry name" value="GUB_WAK_bind"/>
    <property type="match status" value="1"/>
</dbReference>
<evidence type="ECO:0000313" key="16">
    <source>
        <dbReference type="RefSeq" id="XP_015934389.2"/>
    </source>
</evidence>
<reference evidence="15" key="1">
    <citation type="journal article" date="2016" name="Nat. Genet.">
        <title>The genome sequences of Arachis duranensis and Arachis ipaensis, the diploid ancestors of cultivated peanut.</title>
        <authorList>
            <person name="Bertioli D.J."/>
            <person name="Cannon S.B."/>
            <person name="Froenicke L."/>
            <person name="Huang G."/>
            <person name="Farmer A.D."/>
            <person name="Cannon E.K."/>
            <person name="Liu X."/>
            <person name="Gao D."/>
            <person name="Clevenger J."/>
            <person name="Dash S."/>
            <person name="Ren L."/>
            <person name="Moretzsohn M.C."/>
            <person name="Shirasawa K."/>
            <person name="Huang W."/>
            <person name="Vidigal B."/>
            <person name="Abernathy B."/>
            <person name="Chu Y."/>
            <person name="Niederhuth C.E."/>
            <person name="Umale P."/>
            <person name="Araujo A.C."/>
            <person name="Kozik A."/>
            <person name="Kim K.D."/>
            <person name="Burow M.D."/>
            <person name="Varshney R.K."/>
            <person name="Wang X."/>
            <person name="Zhang X."/>
            <person name="Barkley N."/>
            <person name="Guimaraes P.M."/>
            <person name="Isobe S."/>
            <person name="Guo B."/>
            <person name="Liao B."/>
            <person name="Stalker H.T."/>
            <person name="Schmitz R.J."/>
            <person name="Scheffler B.E."/>
            <person name="Leal-Bertioli S.C."/>
            <person name="Xun X."/>
            <person name="Jackson S.A."/>
            <person name="Michelmore R."/>
            <person name="Ozias-Akins P."/>
        </authorList>
    </citation>
    <scope>NUCLEOTIDE SEQUENCE [LARGE SCALE GENOMIC DNA]</scope>
    <source>
        <strain evidence="15">cv. V14167</strain>
    </source>
</reference>
<organism evidence="15 16">
    <name type="scientific">Arachis duranensis</name>
    <name type="common">Wild peanut</name>
    <dbReference type="NCBI Taxonomy" id="130453"/>
    <lineage>
        <taxon>Eukaryota</taxon>
        <taxon>Viridiplantae</taxon>
        <taxon>Streptophyta</taxon>
        <taxon>Embryophyta</taxon>
        <taxon>Tracheophyta</taxon>
        <taxon>Spermatophyta</taxon>
        <taxon>Magnoliopsida</taxon>
        <taxon>eudicotyledons</taxon>
        <taxon>Gunneridae</taxon>
        <taxon>Pentapetalae</taxon>
        <taxon>rosids</taxon>
        <taxon>fabids</taxon>
        <taxon>Fabales</taxon>
        <taxon>Fabaceae</taxon>
        <taxon>Papilionoideae</taxon>
        <taxon>50 kb inversion clade</taxon>
        <taxon>dalbergioids sensu lato</taxon>
        <taxon>Dalbergieae</taxon>
        <taxon>Pterocarpus clade</taxon>
        <taxon>Arachis</taxon>
    </lineage>
</organism>
<keyword evidence="9 13" id="KW-1133">Transmembrane helix</keyword>
<dbReference type="Gene3D" id="1.10.510.10">
    <property type="entry name" value="Transferase(Phosphotransferase) domain 1"/>
    <property type="match status" value="1"/>
</dbReference>
<dbReference type="SUPFAM" id="SSF56112">
    <property type="entry name" value="Protein kinase-like (PK-like)"/>
    <property type="match status" value="1"/>
</dbReference>
<evidence type="ECO:0000256" key="2">
    <source>
        <dbReference type="ARBA" id="ARBA00022527"/>
    </source>
</evidence>
<keyword evidence="4 13" id="KW-0812">Transmembrane</keyword>
<dbReference type="GO" id="GO:0004674">
    <property type="term" value="F:protein serine/threonine kinase activity"/>
    <property type="evidence" value="ECO:0007669"/>
    <property type="project" value="UniProtKB-KW"/>
</dbReference>
<dbReference type="GO" id="GO:0030247">
    <property type="term" value="F:polysaccharide binding"/>
    <property type="evidence" value="ECO:0007669"/>
    <property type="project" value="InterPro"/>
</dbReference>
<evidence type="ECO:0000256" key="11">
    <source>
        <dbReference type="ARBA" id="ARBA00023180"/>
    </source>
</evidence>
<keyword evidence="3" id="KW-0808">Transferase</keyword>
<dbReference type="FunFam" id="1.10.510.10:FF:000590">
    <property type="entry name" value="PR5-like receptor kinase"/>
    <property type="match status" value="1"/>
</dbReference>
<dbReference type="AlphaFoldDB" id="A0A6P4B5R1"/>
<evidence type="ECO:0000256" key="4">
    <source>
        <dbReference type="ARBA" id="ARBA00022692"/>
    </source>
</evidence>
<evidence type="ECO:0000256" key="8">
    <source>
        <dbReference type="ARBA" id="ARBA00022840"/>
    </source>
</evidence>
<evidence type="ECO:0000256" key="3">
    <source>
        <dbReference type="ARBA" id="ARBA00022679"/>
    </source>
</evidence>
<keyword evidence="15" id="KW-1185">Reference proteome</keyword>
<feature type="transmembrane region" description="Helical" evidence="13">
    <location>
        <begin position="264"/>
        <end position="286"/>
    </location>
</feature>
<keyword evidence="11" id="KW-0325">Glycoprotein</keyword>
<name>A0A6P4B5R1_ARADU</name>
<keyword evidence="10 13" id="KW-0472">Membrane</keyword>
<dbReference type="InterPro" id="IPR011009">
    <property type="entry name" value="Kinase-like_dom_sf"/>
</dbReference>
<dbReference type="PROSITE" id="PS00108">
    <property type="entry name" value="PROTEIN_KINASE_ST"/>
    <property type="match status" value="1"/>
</dbReference>
<accession>A0A6P4B5R1</accession>
<reference evidence="16" key="2">
    <citation type="submission" date="2025-08" db="UniProtKB">
        <authorList>
            <consortium name="RefSeq"/>
        </authorList>
    </citation>
    <scope>IDENTIFICATION</scope>
    <source>
        <tissue evidence="16">Whole plant</tissue>
    </source>
</reference>
<gene>
    <name evidence="16" type="primary">LOC107460529</name>
</gene>
<dbReference type="GeneID" id="107460529"/>
<dbReference type="InterPro" id="IPR025287">
    <property type="entry name" value="WAK_GUB"/>
</dbReference>
<dbReference type="CDD" id="cd14066">
    <property type="entry name" value="STKc_IRAK"/>
    <property type="match status" value="1"/>
</dbReference>
<evidence type="ECO:0000256" key="6">
    <source>
        <dbReference type="ARBA" id="ARBA00022741"/>
    </source>
</evidence>
<evidence type="ECO:0000256" key="5">
    <source>
        <dbReference type="ARBA" id="ARBA00022729"/>
    </source>
</evidence>
<evidence type="ECO:0000313" key="15">
    <source>
        <dbReference type="Proteomes" id="UP000515211"/>
    </source>
</evidence>
<proteinExistence type="predicted"/>
<keyword evidence="7" id="KW-0418">Kinase</keyword>
<dbReference type="RefSeq" id="XP_015934389.2">
    <property type="nucleotide sequence ID" value="XM_016078903.3"/>
</dbReference>
<dbReference type="PROSITE" id="PS50011">
    <property type="entry name" value="PROTEIN_KINASE_DOM"/>
    <property type="match status" value="1"/>
</dbReference>
<dbReference type="PROSITE" id="PS51257">
    <property type="entry name" value="PROKAR_LIPOPROTEIN"/>
    <property type="match status" value="1"/>
</dbReference>
<comment type="subcellular location">
    <subcellularLocation>
        <location evidence="1">Membrane</location>
        <topology evidence="1">Single-pass type I membrane protein</topology>
    </subcellularLocation>
</comment>
<dbReference type="PANTHER" id="PTHR27009">
    <property type="entry name" value="RUST RESISTANCE KINASE LR10-RELATED"/>
    <property type="match status" value="1"/>
</dbReference>
<sequence length="646" mass="73474">MWRNLHNNLQFIVTKEEMKPVMVVWVWVLALLLSCGNGYSRVTDSVTCSSQWCGTHNISYPFTLTNTPPNCGDPTFNNTLSCDNHNQLFLYFKSRKFYVQSINYNNSTLRLVDSTIINNSSYFLASYNFNSYKSYQHHHKQILYVTCPNAVGSEVDDPAAATCINGSYAPGSSSFHVYDGNKTLQELGLQDTCRVEWMYPSSWPGEIDGGNISCVDLRTMLLYGFEIPWALCFCQHAVLDDQNNNLRCLSQHSPTPLVEVIGDWIYYIIFFLVGKFMLGIAFVIFCEWRQKNLGTYYTIEDFLRNNNEILPFRYSYKDIKNITNGFKTKLGNGGYGSVFQGKLPSGRLVAVKVLNNTNTRSNEEEFISEVATIGRIYHVNVVQLIGFCVEGLTRALIYELMENGSLEKYIFSHEKGVFLTCEKLYKISLGVARGIEFMHNGCDMKILHFDIKPQNILLDENFNPKVSDFGLAKLCPTSDSKVSLTAARGTIGYMAPELFYRNIGTISDKADVYSFGMLLMEMASRKKNLNTSAKNSSQLYFPFWVYNQLHDGSEIVIENDTDEEMKLAKKMMIVALWCIQTKPSDRPSMKRVVEMLEQDDEELEISPKPYIYSHDIPAQDVGDFSTSMLFSDVSSVSNSKKIVYSP</sequence>
<dbReference type="KEGG" id="adu:107460529"/>
<evidence type="ECO:0000259" key="14">
    <source>
        <dbReference type="PROSITE" id="PS50011"/>
    </source>
</evidence>
<evidence type="ECO:0000256" key="1">
    <source>
        <dbReference type="ARBA" id="ARBA00004479"/>
    </source>
</evidence>
<evidence type="ECO:0000256" key="13">
    <source>
        <dbReference type="SAM" id="Phobius"/>
    </source>
</evidence>
<evidence type="ECO:0000256" key="12">
    <source>
        <dbReference type="PROSITE-ProRule" id="PRU10141"/>
    </source>
</evidence>
<feature type="binding site" evidence="12">
    <location>
        <position position="352"/>
    </location>
    <ligand>
        <name>ATP</name>
        <dbReference type="ChEBI" id="CHEBI:30616"/>
    </ligand>
</feature>
<dbReference type="Proteomes" id="UP000515211">
    <property type="component" value="Chromosome 8"/>
</dbReference>
<dbReference type="GO" id="GO:0016020">
    <property type="term" value="C:membrane"/>
    <property type="evidence" value="ECO:0007669"/>
    <property type="project" value="UniProtKB-SubCell"/>
</dbReference>
<dbReference type="InterPro" id="IPR008271">
    <property type="entry name" value="Ser/Thr_kinase_AS"/>
</dbReference>
<dbReference type="InterPro" id="IPR017441">
    <property type="entry name" value="Protein_kinase_ATP_BS"/>
</dbReference>
<feature type="domain" description="Protein kinase" evidence="14">
    <location>
        <begin position="324"/>
        <end position="611"/>
    </location>
</feature>
<keyword evidence="8 12" id="KW-0067">ATP-binding</keyword>
<keyword evidence="5" id="KW-0732">Signal</keyword>
<dbReference type="Gene3D" id="3.30.200.20">
    <property type="entry name" value="Phosphorylase Kinase, domain 1"/>
    <property type="match status" value="1"/>
</dbReference>
<evidence type="ECO:0000256" key="10">
    <source>
        <dbReference type="ARBA" id="ARBA00023136"/>
    </source>
</evidence>
<protein>
    <submittedName>
        <fullName evidence="16">Rust resistance kinase Lr10-like</fullName>
    </submittedName>
</protein>
<dbReference type="SMART" id="SM00220">
    <property type="entry name" value="S_TKc"/>
    <property type="match status" value="1"/>
</dbReference>
<dbReference type="InterPro" id="IPR000719">
    <property type="entry name" value="Prot_kinase_dom"/>
</dbReference>
<keyword evidence="2" id="KW-0723">Serine/threonine-protein kinase</keyword>
<keyword evidence="6 12" id="KW-0547">Nucleotide-binding</keyword>
<dbReference type="InterPro" id="IPR045874">
    <property type="entry name" value="LRK10/LRL21-25-like"/>
</dbReference>
<dbReference type="GO" id="GO:0005524">
    <property type="term" value="F:ATP binding"/>
    <property type="evidence" value="ECO:0007669"/>
    <property type="project" value="UniProtKB-UniRule"/>
</dbReference>
<dbReference type="FunFam" id="3.30.200.20:FF:000178">
    <property type="entry name" value="serine/threonine-protein kinase PBS1-like"/>
    <property type="match status" value="1"/>
</dbReference>
<dbReference type="PROSITE" id="PS00107">
    <property type="entry name" value="PROTEIN_KINASE_ATP"/>
    <property type="match status" value="1"/>
</dbReference>